<dbReference type="RefSeq" id="WP_344106449.1">
    <property type="nucleotide sequence ID" value="NZ_BAAANL010000012.1"/>
</dbReference>
<feature type="compositionally biased region" description="Low complexity" evidence="1">
    <location>
        <begin position="106"/>
        <end position="119"/>
    </location>
</feature>
<dbReference type="Proteomes" id="UP001501094">
    <property type="component" value="Unassembled WGS sequence"/>
</dbReference>
<feature type="compositionally biased region" description="Gly residues" evidence="1">
    <location>
        <begin position="88"/>
        <end position="105"/>
    </location>
</feature>
<gene>
    <name evidence="3" type="ORF">GCM10009751_39630</name>
</gene>
<feature type="compositionally biased region" description="Low complexity" evidence="1">
    <location>
        <begin position="136"/>
        <end position="152"/>
    </location>
</feature>
<proteinExistence type="predicted"/>
<dbReference type="EMBL" id="BAAANL010000012">
    <property type="protein sequence ID" value="GAA1875998.1"/>
    <property type="molecule type" value="Genomic_DNA"/>
</dbReference>
<keyword evidence="4" id="KW-1185">Reference proteome</keyword>
<organism evidence="3 4">
    <name type="scientific">Myceligenerans crystallogenes</name>
    <dbReference type="NCBI Taxonomy" id="316335"/>
    <lineage>
        <taxon>Bacteria</taxon>
        <taxon>Bacillati</taxon>
        <taxon>Actinomycetota</taxon>
        <taxon>Actinomycetes</taxon>
        <taxon>Micrococcales</taxon>
        <taxon>Promicromonosporaceae</taxon>
        <taxon>Myceligenerans</taxon>
    </lineage>
</organism>
<keyword evidence="2" id="KW-0812">Transmembrane</keyword>
<protein>
    <submittedName>
        <fullName evidence="3">Uncharacterized protein</fullName>
    </submittedName>
</protein>
<feature type="transmembrane region" description="Helical" evidence="2">
    <location>
        <begin position="41"/>
        <end position="62"/>
    </location>
</feature>
<feature type="region of interest" description="Disordered" evidence="1">
    <location>
        <begin position="74"/>
        <end position="172"/>
    </location>
</feature>
<keyword evidence="2" id="KW-0472">Membrane</keyword>
<reference evidence="4" key="1">
    <citation type="journal article" date="2019" name="Int. J. Syst. Evol. Microbiol.">
        <title>The Global Catalogue of Microorganisms (GCM) 10K type strain sequencing project: providing services to taxonomists for standard genome sequencing and annotation.</title>
        <authorList>
            <consortium name="The Broad Institute Genomics Platform"/>
            <consortium name="The Broad Institute Genome Sequencing Center for Infectious Disease"/>
            <person name="Wu L."/>
            <person name="Ma J."/>
        </authorList>
    </citation>
    <scope>NUCLEOTIDE SEQUENCE [LARGE SCALE GENOMIC DNA]</scope>
    <source>
        <strain evidence="4">JCM 14326</strain>
    </source>
</reference>
<keyword evidence="2" id="KW-1133">Transmembrane helix</keyword>
<name>A0ABP4ZYI4_9MICO</name>
<sequence>MEHDDWNRRMREIGAHVMPTTPADPRAMADTAIRRARTRRALVGGGGGLAALALVAGTVFVANGFVPATASLPGGGGAAANVTSRGAHGAGPDGGLASGDPGVGPDGSPASGDSGVGSDEGPASSDPGVGPDGNLASSDPGVGPDGSPASGDPGAGPDGAPSEGDTVGWVPSDAWTEDTLKGLTYALPLVMAAPDDEPGVTSRQWHDPATPDEPPFVRVARITPEAGYYGTDAPGLTQDPGPGAEEFDLDGADLAAVEHATEEVCGAAGFTTTACEVHRIQIHPSGSQNRFTITMNLPEGDNKALIQGILDSLRLD</sequence>
<evidence type="ECO:0000313" key="4">
    <source>
        <dbReference type="Proteomes" id="UP001501094"/>
    </source>
</evidence>
<evidence type="ECO:0000256" key="1">
    <source>
        <dbReference type="SAM" id="MobiDB-lite"/>
    </source>
</evidence>
<accession>A0ABP4ZYI4</accession>
<comment type="caution">
    <text evidence="3">The sequence shown here is derived from an EMBL/GenBank/DDBJ whole genome shotgun (WGS) entry which is preliminary data.</text>
</comment>
<evidence type="ECO:0000256" key="2">
    <source>
        <dbReference type="SAM" id="Phobius"/>
    </source>
</evidence>
<evidence type="ECO:0000313" key="3">
    <source>
        <dbReference type="EMBL" id="GAA1875998.1"/>
    </source>
</evidence>